<dbReference type="AlphaFoldDB" id="W9SHX7"/>
<evidence type="ECO:0000313" key="2">
    <source>
        <dbReference type="Proteomes" id="UP000030645"/>
    </source>
</evidence>
<evidence type="ECO:0000313" key="1">
    <source>
        <dbReference type="EMBL" id="EXC30734.1"/>
    </source>
</evidence>
<sequence length="171" mass="20453">MSIVYRCLKRKWPQFLSLYDWQIAEAVAFILLWLASKTTPNPFKSELRVEIVELGTNEGPLALEGLDEWDFIHERGEKLEIYRWCQDRHRGAKTVVDEQDCGSSDERHWNLRIDETRSKPVFVEGARDNMNDMKMCFQFQAYENIDKRLRTYAMFNRMDRKEKGKRSKIPR</sequence>
<protein>
    <submittedName>
        <fullName evidence="1">Uncharacterized protein</fullName>
    </submittedName>
</protein>
<proteinExistence type="predicted"/>
<accession>W9SHX7</accession>
<dbReference type="EMBL" id="KE346217">
    <property type="protein sequence ID" value="EXC30734.1"/>
    <property type="molecule type" value="Genomic_DNA"/>
</dbReference>
<keyword evidence="2" id="KW-1185">Reference proteome</keyword>
<dbReference type="Proteomes" id="UP000030645">
    <property type="component" value="Unassembled WGS sequence"/>
</dbReference>
<name>W9SHX7_9ROSA</name>
<reference evidence="2" key="1">
    <citation type="submission" date="2013-01" db="EMBL/GenBank/DDBJ databases">
        <title>Draft Genome Sequence of a Mulberry Tree, Morus notabilis C.K. Schneid.</title>
        <authorList>
            <person name="He N."/>
            <person name="Zhao S."/>
        </authorList>
    </citation>
    <scope>NUCLEOTIDE SEQUENCE</scope>
</reference>
<gene>
    <name evidence="1" type="ORF">L484_027909</name>
</gene>
<organism evidence="1 2">
    <name type="scientific">Morus notabilis</name>
    <dbReference type="NCBI Taxonomy" id="981085"/>
    <lineage>
        <taxon>Eukaryota</taxon>
        <taxon>Viridiplantae</taxon>
        <taxon>Streptophyta</taxon>
        <taxon>Embryophyta</taxon>
        <taxon>Tracheophyta</taxon>
        <taxon>Spermatophyta</taxon>
        <taxon>Magnoliopsida</taxon>
        <taxon>eudicotyledons</taxon>
        <taxon>Gunneridae</taxon>
        <taxon>Pentapetalae</taxon>
        <taxon>rosids</taxon>
        <taxon>fabids</taxon>
        <taxon>Rosales</taxon>
        <taxon>Moraceae</taxon>
        <taxon>Moreae</taxon>
        <taxon>Morus</taxon>
    </lineage>
</organism>